<dbReference type="GO" id="GO:0005886">
    <property type="term" value="C:plasma membrane"/>
    <property type="evidence" value="ECO:0007669"/>
    <property type="project" value="UniProtKB-SubCell"/>
</dbReference>
<dbReference type="PROSITE" id="PS50213">
    <property type="entry name" value="FAS1"/>
    <property type="match status" value="1"/>
</dbReference>
<keyword evidence="3" id="KW-0336">GPI-anchor</keyword>
<dbReference type="PANTHER" id="PTHR32077:SF86">
    <property type="entry name" value="FAS1 DOMAIN-CONTAINING PROTEIN SELMODRAFT_448915"/>
    <property type="match status" value="1"/>
</dbReference>
<dbReference type="PANTHER" id="PTHR32077">
    <property type="entry name" value="FASCICLIN-LIKE ARABINOGALACTAN PROTEIN"/>
    <property type="match status" value="1"/>
</dbReference>
<dbReference type="EMBL" id="CM035417">
    <property type="protein sequence ID" value="KAH7422408.1"/>
    <property type="molecule type" value="Genomic_DNA"/>
</dbReference>
<dbReference type="GO" id="GO:0098552">
    <property type="term" value="C:side of membrane"/>
    <property type="evidence" value="ECO:0007669"/>
    <property type="project" value="UniProtKB-KW"/>
</dbReference>
<keyword evidence="3" id="KW-0449">Lipoprotein</keyword>
<keyword evidence="5" id="KW-0472">Membrane</keyword>
<evidence type="ECO:0000313" key="11">
    <source>
        <dbReference type="Proteomes" id="UP000825935"/>
    </source>
</evidence>
<feature type="domain" description="FAS1" evidence="9">
    <location>
        <begin position="48"/>
        <end position="194"/>
    </location>
</feature>
<evidence type="ECO:0000259" key="9">
    <source>
        <dbReference type="PROSITE" id="PS50213"/>
    </source>
</evidence>
<evidence type="ECO:0000313" key="10">
    <source>
        <dbReference type="EMBL" id="KAH7422408.1"/>
    </source>
</evidence>
<feature type="chain" id="PRO_5035764599" description="FAS1 domain-containing protein" evidence="8">
    <location>
        <begin position="28"/>
        <end position="272"/>
    </location>
</feature>
<dbReference type="InterPro" id="IPR000782">
    <property type="entry name" value="FAS1_domain"/>
</dbReference>
<feature type="region of interest" description="Disordered" evidence="7">
    <location>
        <begin position="211"/>
        <end position="247"/>
    </location>
</feature>
<evidence type="ECO:0000256" key="6">
    <source>
        <dbReference type="ARBA" id="ARBA00024686"/>
    </source>
</evidence>
<sequence>MEVSTARYPSLLMLIIVMSYGAAVTTAQGPTSAPAPMVSPAPTATTPPVNLTQALISAGDFSVLLTLLNASGVGAKFQMQANNPEVGISIFAPKDVAFTKEPTATLLKNVTPQQVVALLEYHALNNWQSLSALQQTSNTEFTTIATTSNGGGFELNITFVQGQVQVVTAWNRATIASTLYDAKPVSVFALEEVLLPVDLFGLPASAPAPSPASGAPSIAPSSSSPPSSLSPPPVSGPSSAGPAAETGFAPQTHRPVVVTSLIFLSLLFFKLF</sequence>
<comment type="caution">
    <text evidence="10">The sequence shown here is derived from an EMBL/GenBank/DDBJ whole genome shotgun (WGS) entry which is preliminary data.</text>
</comment>
<gene>
    <name evidence="10" type="ORF">KP509_12G007500</name>
</gene>
<dbReference type="InterPro" id="IPR045003">
    <property type="entry name" value="FLA_A"/>
</dbReference>
<feature type="compositionally biased region" description="Low complexity" evidence="7">
    <location>
        <begin position="211"/>
        <end position="227"/>
    </location>
</feature>
<dbReference type="InterPro" id="IPR036378">
    <property type="entry name" value="FAS1_dom_sf"/>
</dbReference>
<dbReference type="Pfam" id="PF02469">
    <property type="entry name" value="Fasciclin"/>
    <property type="match status" value="1"/>
</dbReference>
<feature type="signal peptide" evidence="8">
    <location>
        <begin position="1"/>
        <end position="27"/>
    </location>
</feature>
<dbReference type="Gene3D" id="2.30.180.10">
    <property type="entry name" value="FAS1 domain"/>
    <property type="match status" value="1"/>
</dbReference>
<keyword evidence="2" id="KW-1003">Cell membrane</keyword>
<dbReference type="OrthoDB" id="286301at2759"/>
<evidence type="ECO:0000256" key="5">
    <source>
        <dbReference type="ARBA" id="ARBA00023136"/>
    </source>
</evidence>
<protein>
    <recommendedName>
        <fullName evidence="9">FAS1 domain-containing protein</fullName>
    </recommendedName>
</protein>
<dbReference type="SMART" id="SM00554">
    <property type="entry name" value="FAS1"/>
    <property type="match status" value="1"/>
</dbReference>
<evidence type="ECO:0000256" key="1">
    <source>
        <dbReference type="ARBA" id="ARBA00004609"/>
    </source>
</evidence>
<keyword evidence="11" id="KW-1185">Reference proteome</keyword>
<keyword evidence="4 8" id="KW-0732">Signal</keyword>
<dbReference type="SUPFAM" id="SSF82153">
    <property type="entry name" value="FAS1 domain"/>
    <property type="match status" value="1"/>
</dbReference>
<organism evidence="10 11">
    <name type="scientific">Ceratopteris richardii</name>
    <name type="common">Triangle waterfern</name>
    <dbReference type="NCBI Taxonomy" id="49495"/>
    <lineage>
        <taxon>Eukaryota</taxon>
        <taxon>Viridiplantae</taxon>
        <taxon>Streptophyta</taxon>
        <taxon>Embryophyta</taxon>
        <taxon>Tracheophyta</taxon>
        <taxon>Polypodiopsida</taxon>
        <taxon>Polypodiidae</taxon>
        <taxon>Polypodiales</taxon>
        <taxon>Pteridineae</taxon>
        <taxon>Pteridaceae</taxon>
        <taxon>Parkerioideae</taxon>
        <taxon>Ceratopteris</taxon>
    </lineage>
</organism>
<dbReference type="OMA" id="HAFPNFY"/>
<keyword evidence="3" id="KW-0325">Glycoprotein</keyword>
<dbReference type="Proteomes" id="UP000825935">
    <property type="component" value="Chromosome 12"/>
</dbReference>
<comment type="subcellular location">
    <subcellularLocation>
        <location evidence="1">Cell membrane</location>
        <topology evidence="1">Lipid-anchor</topology>
        <topology evidence="1">GPI-anchor</topology>
    </subcellularLocation>
</comment>
<evidence type="ECO:0000256" key="3">
    <source>
        <dbReference type="ARBA" id="ARBA00022622"/>
    </source>
</evidence>
<name>A0A8T2TIT2_CERRI</name>
<evidence type="ECO:0000256" key="8">
    <source>
        <dbReference type="SAM" id="SignalP"/>
    </source>
</evidence>
<comment type="function">
    <text evidence="6">May be a cell surface adhesion protein.</text>
</comment>
<evidence type="ECO:0000256" key="4">
    <source>
        <dbReference type="ARBA" id="ARBA00022729"/>
    </source>
</evidence>
<dbReference type="GO" id="GO:0009834">
    <property type="term" value="P:plant-type secondary cell wall biogenesis"/>
    <property type="evidence" value="ECO:0007669"/>
    <property type="project" value="TreeGrafter"/>
</dbReference>
<reference evidence="10" key="1">
    <citation type="submission" date="2021-08" db="EMBL/GenBank/DDBJ databases">
        <title>WGS assembly of Ceratopteris richardii.</title>
        <authorList>
            <person name="Marchant D.B."/>
            <person name="Chen G."/>
            <person name="Jenkins J."/>
            <person name="Shu S."/>
            <person name="Leebens-Mack J."/>
            <person name="Grimwood J."/>
            <person name="Schmutz J."/>
            <person name="Soltis P."/>
            <person name="Soltis D."/>
            <person name="Chen Z.-H."/>
        </authorList>
    </citation>
    <scope>NUCLEOTIDE SEQUENCE</scope>
    <source>
        <strain evidence="10">Whitten #5841</strain>
        <tissue evidence="10">Leaf</tissue>
    </source>
</reference>
<proteinExistence type="predicted"/>
<evidence type="ECO:0000256" key="2">
    <source>
        <dbReference type="ARBA" id="ARBA00022475"/>
    </source>
</evidence>
<dbReference type="AlphaFoldDB" id="A0A8T2TIT2"/>
<evidence type="ECO:0000256" key="7">
    <source>
        <dbReference type="SAM" id="MobiDB-lite"/>
    </source>
</evidence>
<accession>A0A8T2TIT2</accession>